<organism evidence="1 2">
    <name type="scientific">Ceratitis capitata</name>
    <name type="common">Mediterranean fruit fly</name>
    <name type="synonym">Tephritis capitata</name>
    <dbReference type="NCBI Taxonomy" id="7213"/>
    <lineage>
        <taxon>Eukaryota</taxon>
        <taxon>Metazoa</taxon>
        <taxon>Ecdysozoa</taxon>
        <taxon>Arthropoda</taxon>
        <taxon>Hexapoda</taxon>
        <taxon>Insecta</taxon>
        <taxon>Pterygota</taxon>
        <taxon>Neoptera</taxon>
        <taxon>Endopterygota</taxon>
        <taxon>Diptera</taxon>
        <taxon>Brachycera</taxon>
        <taxon>Muscomorpha</taxon>
        <taxon>Tephritoidea</taxon>
        <taxon>Tephritidae</taxon>
        <taxon>Ceratitis</taxon>
        <taxon>Ceratitis</taxon>
    </lineage>
</organism>
<dbReference type="Proteomes" id="UP000606786">
    <property type="component" value="Unassembled WGS sequence"/>
</dbReference>
<evidence type="ECO:0000313" key="1">
    <source>
        <dbReference type="EMBL" id="CAD7001849.1"/>
    </source>
</evidence>
<sequence length="138" mass="15234">MATDNLGVVLAQEPWTCKKFISIVLVAIQIRTKEEEGSGDNIVVAYGNFPGDSNIIPIPKSELLIDYCKKERTPLVIGCDTNAQKQHGKVPTTKLEEPSDAFLTYAAAVELYSGLLYWVYGKLCIPNPMLCLNNTIEL</sequence>
<protein>
    <submittedName>
        <fullName evidence="1">(Mediterranean fruit fly) hypothetical protein</fullName>
    </submittedName>
</protein>
<dbReference type="AlphaFoldDB" id="A0A811URR4"/>
<comment type="caution">
    <text evidence="1">The sequence shown here is derived from an EMBL/GenBank/DDBJ whole genome shotgun (WGS) entry which is preliminary data.</text>
</comment>
<dbReference type="EMBL" id="CAJHJT010000023">
    <property type="protein sequence ID" value="CAD7001849.1"/>
    <property type="molecule type" value="Genomic_DNA"/>
</dbReference>
<gene>
    <name evidence="1" type="ORF">CCAP1982_LOCUS10339</name>
</gene>
<name>A0A811URR4_CERCA</name>
<evidence type="ECO:0000313" key="2">
    <source>
        <dbReference type="Proteomes" id="UP000606786"/>
    </source>
</evidence>
<reference evidence="1" key="1">
    <citation type="submission" date="2020-11" db="EMBL/GenBank/DDBJ databases">
        <authorList>
            <person name="Whitehead M."/>
        </authorList>
    </citation>
    <scope>NUCLEOTIDE SEQUENCE</scope>
    <source>
        <strain evidence="1">EGII</strain>
    </source>
</reference>
<accession>A0A811URR4</accession>
<dbReference type="OrthoDB" id="6338095at2759"/>
<proteinExistence type="predicted"/>
<keyword evidence="2" id="KW-1185">Reference proteome</keyword>